<name>A0A0K1Q7H9_9BACT</name>
<dbReference type="Proteomes" id="UP000064967">
    <property type="component" value="Chromosome"/>
</dbReference>
<feature type="region of interest" description="Disordered" evidence="1">
    <location>
        <begin position="18"/>
        <end position="38"/>
    </location>
</feature>
<feature type="region of interest" description="Disordered" evidence="1">
    <location>
        <begin position="45"/>
        <end position="64"/>
    </location>
</feature>
<reference evidence="3 4" key="1">
    <citation type="submission" date="2015-08" db="EMBL/GenBank/DDBJ databases">
        <authorList>
            <person name="Babu N.S."/>
            <person name="Beckwith C.J."/>
            <person name="Beseler K.G."/>
            <person name="Brison A."/>
            <person name="Carone J.V."/>
            <person name="Caskin T.P."/>
            <person name="Diamond M."/>
            <person name="Durham M.E."/>
            <person name="Foxe J.M."/>
            <person name="Go M."/>
            <person name="Henderson B.A."/>
            <person name="Jones I.B."/>
            <person name="McGettigan J.A."/>
            <person name="Micheletti S.J."/>
            <person name="Nasrallah M.E."/>
            <person name="Ortiz D."/>
            <person name="Piller C.R."/>
            <person name="Privatt S.R."/>
            <person name="Schneider S.L."/>
            <person name="Sharp S."/>
            <person name="Smith T.C."/>
            <person name="Stanton J.D."/>
            <person name="Ullery H.E."/>
            <person name="Wilson R.J."/>
            <person name="Serrano M.G."/>
            <person name="Buck G."/>
            <person name="Lee V."/>
            <person name="Wang Y."/>
            <person name="Carvalho R."/>
            <person name="Voegtly L."/>
            <person name="Shi R."/>
            <person name="Duckworth R."/>
            <person name="Johnson A."/>
            <person name="Loviza R."/>
            <person name="Walstead R."/>
            <person name="Shah Z."/>
            <person name="Kiflezghi M."/>
            <person name="Wade K."/>
            <person name="Ball S.L."/>
            <person name="Bradley K.W."/>
            <person name="Asai D.J."/>
            <person name="Bowman C.A."/>
            <person name="Russell D.A."/>
            <person name="Pope W.H."/>
            <person name="Jacobs-Sera D."/>
            <person name="Hendrix R.W."/>
            <person name="Hatfull G.F."/>
        </authorList>
    </citation>
    <scope>NUCLEOTIDE SEQUENCE [LARGE SCALE GENOMIC DNA]</scope>
    <source>
        <strain evidence="3 4">DSM 27648</strain>
    </source>
</reference>
<dbReference type="SUPFAM" id="SSF53300">
    <property type="entry name" value="vWA-like"/>
    <property type="match status" value="1"/>
</dbReference>
<dbReference type="STRING" id="1391654.AKJ09_08347"/>
<dbReference type="PANTHER" id="PTHR10579:SF43">
    <property type="entry name" value="ZINC FINGER (C3HC4-TYPE RING FINGER) FAMILY PROTEIN"/>
    <property type="match status" value="1"/>
</dbReference>
<dbReference type="PANTHER" id="PTHR10579">
    <property type="entry name" value="CALCIUM-ACTIVATED CHLORIDE CHANNEL REGULATOR"/>
    <property type="match status" value="1"/>
</dbReference>
<evidence type="ECO:0000313" key="3">
    <source>
        <dbReference type="EMBL" id="AKV01684.1"/>
    </source>
</evidence>
<feature type="domain" description="VWFA" evidence="2">
    <location>
        <begin position="105"/>
        <end position="279"/>
    </location>
</feature>
<dbReference type="InterPro" id="IPR036465">
    <property type="entry name" value="vWFA_dom_sf"/>
</dbReference>
<evidence type="ECO:0000256" key="1">
    <source>
        <dbReference type="SAM" id="MobiDB-lite"/>
    </source>
</evidence>
<feature type="compositionally biased region" description="Basic and acidic residues" evidence="1">
    <location>
        <begin position="21"/>
        <end position="38"/>
    </location>
</feature>
<gene>
    <name evidence="3" type="ORF">AKJ09_08347</name>
</gene>
<dbReference type="KEGG" id="llu:AKJ09_08347"/>
<sequence>MVSALAALAGCAKAGPLTEAKAPDARENRAPARTAEIHGDEVGVATDEPRVPRGDGGHEEVTRPSGTWIGAAAAGEQLAMDTRETVVGVWVDVPEARPEARPPIDLALVVDTSGSMSGEKIANARAAAATLVRKLKDGDIVSLDAFSDEAQTVVAPTVLDATTRAEILRQVNELTPSGGTNMFAGLSLAEGQLSRAPRSHPLRRVVVISDGRANVGPSSPEILGALAERGLRDHVQVTSLGVGTDYDERTLDALAVRSNGRLYHLSEPREMASILRTELALIDATLASDAFVEVVPAPGVAVLGADGLRTEFRDGALRIPLGALHAGQHREALVRVRIDDTGAFEGRTRSLASVRLRFRDAHEGELERVQEVVARTQLTSDAVGIAKSQNSRTQAIVALTDVARTQVSAAARLSDGDFGAADKELEASERRLAAQALTVTAPAEKKRLEAAAASMASARATAQAMPAKPKAAARDEALKMNAGGMRALGF</sequence>
<protein>
    <recommendedName>
        <fullName evidence="2">VWFA domain-containing protein</fullName>
    </recommendedName>
</protein>
<dbReference type="PROSITE" id="PS50234">
    <property type="entry name" value="VWFA"/>
    <property type="match status" value="1"/>
</dbReference>
<feature type="compositionally biased region" description="Basic and acidic residues" evidence="1">
    <location>
        <begin position="45"/>
        <end position="62"/>
    </location>
</feature>
<dbReference type="InterPro" id="IPR002035">
    <property type="entry name" value="VWF_A"/>
</dbReference>
<evidence type="ECO:0000313" key="4">
    <source>
        <dbReference type="Proteomes" id="UP000064967"/>
    </source>
</evidence>
<dbReference type="InterPro" id="IPR051266">
    <property type="entry name" value="CLCR"/>
</dbReference>
<accession>A0A0K1Q7H9</accession>
<dbReference type="Gene3D" id="3.40.50.410">
    <property type="entry name" value="von Willebrand factor, type A domain"/>
    <property type="match status" value="1"/>
</dbReference>
<proteinExistence type="predicted"/>
<dbReference type="EMBL" id="CP012333">
    <property type="protein sequence ID" value="AKV01684.1"/>
    <property type="molecule type" value="Genomic_DNA"/>
</dbReference>
<dbReference type="SMART" id="SM00327">
    <property type="entry name" value="VWA"/>
    <property type="match status" value="1"/>
</dbReference>
<keyword evidence="4" id="KW-1185">Reference proteome</keyword>
<organism evidence="3 4">
    <name type="scientific">Labilithrix luteola</name>
    <dbReference type="NCBI Taxonomy" id="1391654"/>
    <lineage>
        <taxon>Bacteria</taxon>
        <taxon>Pseudomonadati</taxon>
        <taxon>Myxococcota</taxon>
        <taxon>Polyangia</taxon>
        <taxon>Polyangiales</taxon>
        <taxon>Labilitrichaceae</taxon>
        <taxon>Labilithrix</taxon>
    </lineage>
</organism>
<dbReference type="Pfam" id="PF00092">
    <property type="entry name" value="VWA"/>
    <property type="match status" value="1"/>
</dbReference>
<dbReference type="AlphaFoldDB" id="A0A0K1Q7H9"/>
<evidence type="ECO:0000259" key="2">
    <source>
        <dbReference type="PROSITE" id="PS50234"/>
    </source>
</evidence>